<organism evidence="2 3">
    <name type="scientific">Arthrobacter yangruifuii</name>
    <dbReference type="NCBI Taxonomy" id="2606616"/>
    <lineage>
        <taxon>Bacteria</taxon>
        <taxon>Bacillati</taxon>
        <taxon>Actinomycetota</taxon>
        <taxon>Actinomycetes</taxon>
        <taxon>Micrococcales</taxon>
        <taxon>Micrococcaceae</taxon>
        <taxon>Arthrobacter</taxon>
    </lineage>
</organism>
<keyword evidence="3" id="KW-1185">Reference proteome</keyword>
<evidence type="ECO:0000313" key="2">
    <source>
        <dbReference type="EMBL" id="KAD3515370.1"/>
    </source>
</evidence>
<feature type="region of interest" description="Disordered" evidence="1">
    <location>
        <begin position="52"/>
        <end position="94"/>
    </location>
</feature>
<evidence type="ECO:0000256" key="1">
    <source>
        <dbReference type="SAM" id="MobiDB-lite"/>
    </source>
</evidence>
<evidence type="ECO:0008006" key="4">
    <source>
        <dbReference type="Google" id="ProtNLM"/>
    </source>
</evidence>
<dbReference type="Proteomes" id="UP000326852">
    <property type="component" value="Unassembled WGS sequence"/>
</dbReference>
<protein>
    <recommendedName>
        <fullName evidence="4">Sensor domain-containing protein</fullName>
    </recommendedName>
</protein>
<accession>A0A5N6MGT1</accession>
<name>A0A5N6MGT1_9MICC</name>
<evidence type="ECO:0000313" key="3">
    <source>
        <dbReference type="Proteomes" id="UP000326852"/>
    </source>
</evidence>
<dbReference type="RefSeq" id="WP_152272986.1">
    <property type="nucleotide sequence ID" value="NZ_VTFX01000005.1"/>
</dbReference>
<reference evidence="2 3" key="1">
    <citation type="submission" date="2019-08" db="EMBL/GenBank/DDBJ databases">
        <title>Arthrobacter sp. nov., isolated from plateau pika and Tibetan wild ass.</title>
        <authorList>
            <person name="Ge Y."/>
        </authorList>
    </citation>
    <scope>NUCLEOTIDE SEQUENCE [LARGE SCALE GENOMIC DNA]</scope>
    <source>
        <strain evidence="2 3">785</strain>
    </source>
</reference>
<comment type="caution">
    <text evidence="2">The sequence shown here is derived from an EMBL/GenBank/DDBJ whole genome shotgun (WGS) entry which is preliminary data.</text>
</comment>
<sequence>MAIFSTGPNGSARPCSARLRSARAESGHLRAGAIGIGLALAVLLSGCGGEDKPAGANSTGPTPSDSPHASNSARPSPSTAVSQGTAAGQGTRSSAELAAALEGLKTDLNMSGTVVEEAQLKASTMQSAEALKGVEYTPCNPTEGTDPTRAVREASMAAMVVPGNAPRVQDSISVLSWPDEEPVADEIEASIRQLSACPEFTLTANGRTVSSATEAVDMPPLGDASQAYVTRQTVDGATQTSLVLTAWSGTNSAQITLYEVDPQESVRWAAAILEAVLDRIGAGSGLG</sequence>
<dbReference type="AlphaFoldDB" id="A0A5N6MGT1"/>
<dbReference type="EMBL" id="VTFX01000005">
    <property type="protein sequence ID" value="KAD3515370.1"/>
    <property type="molecule type" value="Genomic_DNA"/>
</dbReference>
<feature type="compositionally biased region" description="Polar residues" evidence="1">
    <location>
        <begin position="56"/>
        <end position="92"/>
    </location>
</feature>
<proteinExistence type="predicted"/>
<gene>
    <name evidence="2" type="ORF">GD627_14025</name>
</gene>